<comment type="caution">
    <text evidence="3">The sequence shown here is derived from an EMBL/GenBank/DDBJ whole genome shotgun (WGS) entry which is preliminary data.</text>
</comment>
<dbReference type="RefSeq" id="WP_377129713.1">
    <property type="nucleotide sequence ID" value="NZ_JBHUON010000023.1"/>
</dbReference>
<dbReference type="Pfam" id="PF04264">
    <property type="entry name" value="YceI"/>
    <property type="match status" value="1"/>
</dbReference>
<evidence type="ECO:0000313" key="4">
    <source>
        <dbReference type="Proteomes" id="UP001597601"/>
    </source>
</evidence>
<protein>
    <submittedName>
        <fullName evidence="3">YceI family protein</fullName>
    </submittedName>
</protein>
<dbReference type="SUPFAM" id="SSF101874">
    <property type="entry name" value="YceI-like"/>
    <property type="match status" value="1"/>
</dbReference>
<organism evidence="3 4">
    <name type="scientific">Mucilaginibacter antarcticus</name>
    <dbReference type="NCBI Taxonomy" id="1855725"/>
    <lineage>
        <taxon>Bacteria</taxon>
        <taxon>Pseudomonadati</taxon>
        <taxon>Bacteroidota</taxon>
        <taxon>Sphingobacteriia</taxon>
        <taxon>Sphingobacteriales</taxon>
        <taxon>Sphingobacteriaceae</taxon>
        <taxon>Mucilaginibacter</taxon>
    </lineage>
</organism>
<keyword evidence="1" id="KW-0732">Signal</keyword>
<keyword evidence="4" id="KW-1185">Reference proteome</keyword>
<proteinExistence type="predicted"/>
<accession>A0ABW5XTG1</accession>
<sequence length="191" mass="20852">MKKIFSILAIALLTATASMAQSTWKVDKAHSKLTFTITHLAVSDVEGLFKDFDVTIVNTKPDFSDAKFTLVAQTASINTEIEKRDAHLKSPDFFDVAKNPTMNFTSTGITKGAGANRYKLKGNFTLNGVTKPVVLDLWYRGTVAGQGGKEIAGFQVTGEIKRSEFNFGSKFKSPMLSDEVQIKANGEFAKS</sequence>
<feature type="signal peptide" evidence="1">
    <location>
        <begin position="1"/>
        <end position="20"/>
    </location>
</feature>
<feature type="domain" description="Lipid/polyisoprenoid-binding YceI-like" evidence="2">
    <location>
        <begin position="23"/>
        <end position="189"/>
    </location>
</feature>
<dbReference type="Proteomes" id="UP001597601">
    <property type="component" value="Unassembled WGS sequence"/>
</dbReference>
<feature type="chain" id="PRO_5045301035" evidence="1">
    <location>
        <begin position="21"/>
        <end position="191"/>
    </location>
</feature>
<reference evidence="4" key="1">
    <citation type="journal article" date="2019" name="Int. J. Syst. Evol. Microbiol.">
        <title>The Global Catalogue of Microorganisms (GCM) 10K type strain sequencing project: providing services to taxonomists for standard genome sequencing and annotation.</title>
        <authorList>
            <consortium name="The Broad Institute Genomics Platform"/>
            <consortium name="The Broad Institute Genome Sequencing Center for Infectious Disease"/>
            <person name="Wu L."/>
            <person name="Ma J."/>
        </authorList>
    </citation>
    <scope>NUCLEOTIDE SEQUENCE [LARGE SCALE GENOMIC DNA]</scope>
    <source>
        <strain evidence="4">KCTC 52232</strain>
    </source>
</reference>
<dbReference type="SMART" id="SM00867">
    <property type="entry name" value="YceI"/>
    <property type="match status" value="1"/>
</dbReference>
<dbReference type="InterPro" id="IPR007372">
    <property type="entry name" value="Lipid/polyisoprenoid-bd_YceI"/>
</dbReference>
<name>A0ABW5XTG1_9SPHI</name>
<evidence type="ECO:0000256" key="1">
    <source>
        <dbReference type="SAM" id="SignalP"/>
    </source>
</evidence>
<dbReference type="Gene3D" id="2.40.128.110">
    <property type="entry name" value="Lipid/polyisoprenoid-binding, YceI-like"/>
    <property type="match status" value="1"/>
</dbReference>
<dbReference type="PANTHER" id="PTHR34406:SF1">
    <property type="entry name" value="PROTEIN YCEI"/>
    <property type="match status" value="1"/>
</dbReference>
<evidence type="ECO:0000313" key="3">
    <source>
        <dbReference type="EMBL" id="MFD2866251.1"/>
    </source>
</evidence>
<gene>
    <name evidence="3" type="ORF">ACFSYC_16260</name>
</gene>
<evidence type="ECO:0000259" key="2">
    <source>
        <dbReference type="SMART" id="SM00867"/>
    </source>
</evidence>
<dbReference type="InterPro" id="IPR036761">
    <property type="entry name" value="TTHA0802/YceI-like_sf"/>
</dbReference>
<dbReference type="PANTHER" id="PTHR34406">
    <property type="entry name" value="PROTEIN YCEI"/>
    <property type="match status" value="1"/>
</dbReference>
<dbReference type="EMBL" id="JBHUON010000023">
    <property type="protein sequence ID" value="MFD2866251.1"/>
    <property type="molecule type" value="Genomic_DNA"/>
</dbReference>